<reference evidence="2" key="1">
    <citation type="submission" date="2020-12" db="EMBL/GenBank/DDBJ databases">
        <authorList>
            <consortium name="Molecular Ecology Group"/>
        </authorList>
    </citation>
    <scope>NUCLEOTIDE SEQUENCE</scope>
    <source>
        <strain evidence="2">TBG_1078</strain>
    </source>
</reference>
<name>A0A811YRP9_NYCPR</name>
<gene>
    <name evidence="2" type="ORF">NYPRO_LOCUS12173</name>
    <name evidence="3" type="ORF">NYPRO_LOCUS20938</name>
</gene>
<dbReference type="AlphaFoldDB" id="A0A811YRP9"/>
<feature type="compositionally biased region" description="Basic and acidic residues" evidence="1">
    <location>
        <begin position="274"/>
        <end position="284"/>
    </location>
</feature>
<evidence type="ECO:0000256" key="1">
    <source>
        <dbReference type="SAM" id="MobiDB-lite"/>
    </source>
</evidence>
<comment type="caution">
    <text evidence="2">The sequence shown here is derived from an EMBL/GenBank/DDBJ whole genome shotgun (WGS) entry which is preliminary data.</text>
</comment>
<sequence>MDIMVRLSKPLPLASCGCGNAKTREGESPGSPPPQTHCGAPGRAARRAARVVQLRPELAGCPQDAPQAPPRCPPDASRMHPGHPQDASRMHPGHPQDASRMPPGCTPGAPRMLLGCLQDAPRMHHGRPHDAPRMLPGGLQDAPRRAERKRQPTGPPAEAAAPSRVPPQDRRGSPRLGAERRTRRRPGVAGKPCRPGDPAAAPRRGRPPARACPAYTSLPASRAPSLRHHPSSSLSSRPFAAGETPASVWRPARRAGASPGKSLPLPGGGGGGRAVEDSGEHENRAAAAARRAVASAPPAAANGTPPLPACPAHAARLPPGHVTRSLPPSSLCPPTSAPPLSLRREEGA</sequence>
<feature type="compositionally biased region" description="Low complexity" evidence="1">
    <location>
        <begin position="192"/>
        <end position="214"/>
    </location>
</feature>
<organism evidence="2 4">
    <name type="scientific">Nyctereutes procyonoides</name>
    <name type="common">Raccoon dog</name>
    <name type="synonym">Canis procyonoides</name>
    <dbReference type="NCBI Taxonomy" id="34880"/>
    <lineage>
        <taxon>Eukaryota</taxon>
        <taxon>Metazoa</taxon>
        <taxon>Chordata</taxon>
        <taxon>Craniata</taxon>
        <taxon>Vertebrata</taxon>
        <taxon>Euteleostomi</taxon>
        <taxon>Mammalia</taxon>
        <taxon>Eutheria</taxon>
        <taxon>Laurasiatheria</taxon>
        <taxon>Carnivora</taxon>
        <taxon>Caniformia</taxon>
        <taxon>Canidae</taxon>
        <taxon>Nyctereutes</taxon>
    </lineage>
</organism>
<evidence type="ECO:0000313" key="4">
    <source>
        <dbReference type="Proteomes" id="UP000645828"/>
    </source>
</evidence>
<feature type="compositionally biased region" description="Low complexity" evidence="1">
    <location>
        <begin position="231"/>
        <end position="241"/>
    </location>
</feature>
<evidence type="ECO:0000313" key="2">
    <source>
        <dbReference type="EMBL" id="CAD7679374.1"/>
    </source>
</evidence>
<dbReference type="EMBL" id="CAJHUB010000711">
    <property type="protein sequence ID" value="CAD7679374.1"/>
    <property type="molecule type" value="Genomic_DNA"/>
</dbReference>
<proteinExistence type="predicted"/>
<feature type="region of interest" description="Disordered" evidence="1">
    <location>
        <begin position="14"/>
        <end position="348"/>
    </location>
</feature>
<protein>
    <submittedName>
        <fullName evidence="2">(raccoon dog) hypothetical protein</fullName>
    </submittedName>
</protein>
<dbReference type="EMBL" id="CAJHUB010000765">
    <property type="protein sequence ID" value="CAD7688145.1"/>
    <property type="molecule type" value="Genomic_DNA"/>
</dbReference>
<feature type="compositionally biased region" description="Basic and acidic residues" evidence="1">
    <location>
        <begin position="167"/>
        <end position="180"/>
    </location>
</feature>
<feature type="compositionally biased region" description="Low complexity" evidence="1">
    <location>
        <begin position="285"/>
        <end position="304"/>
    </location>
</feature>
<evidence type="ECO:0000313" key="3">
    <source>
        <dbReference type="EMBL" id="CAD7688145.1"/>
    </source>
</evidence>
<feature type="compositionally biased region" description="Low complexity" evidence="1">
    <location>
        <begin position="256"/>
        <end position="265"/>
    </location>
</feature>
<feature type="compositionally biased region" description="Low complexity" evidence="1">
    <location>
        <begin position="325"/>
        <end position="341"/>
    </location>
</feature>
<accession>A0A811YRP9</accession>
<dbReference type="Proteomes" id="UP000645828">
    <property type="component" value="Unassembled WGS sequence"/>
</dbReference>
<keyword evidence="4" id="KW-1185">Reference proteome</keyword>